<proteinExistence type="predicted"/>
<keyword evidence="2" id="KW-1185">Reference proteome</keyword>
<accession>A0A1L7W979</accession>
<dbReference type="AlphaFoldDB" id="A0A1L7W979"/>
<evidence type="ECO:0000313" key="2">
    <source>
        <dbReference type="Proteomes" id="UP000183971"/>
    </source>
</evidence>
<evidence type="ECO:0000313" key="1">
    <source>
        <dbReference type="EMBL" id="CZR49136.1"/>
    </source>
</evidence>
<comment type="caution">
    <text evidence="1">The sequence shown here is derived from an EMBL/GenBank/DDBJ whole genome shotgun (WGS) entry which is preliminary data.</text>
</comment>
<dbReference type="RefSeq" id="XP_031089646.1">
    <property type="nucleotide sequence ID" value="XM_031224382.1"/>
</dbReference>
<sequence>MTALPERIPGFLNLSNEILLAVFTLCRSTERKHQNDTISSLRLTCKRFCLLYSDYAVRRCSTLDFSCPESVKLFSQVLENPRIAEGVHEVNVRLHFYHPWIAASLDNFAAAVLSEWGQRTQMFDAIDTNLGGQVTFESLMQRFINELHMHNDASVEPSTSRNTASPTDFADSILQHAYRKYKESHDLQKLCHGGGAFELVVAQILTRLPNIRHVMLHDGVLTNNYDLGRKFDPVGGQDISAQAEILIEVLSRPMLWEEARWVQPNEFIWPGVPTRLLVDIPLALGAVESLLIDQLSIHVSAAPDYTIMQLSRDDCDKLSDAIKRLDLMQFSFQPRCRSGCGPWIRNEDENDTARTATEMEVINEYLGAIFNAGCISHADINLGEFWYSLGLKSIFAAPTSVGIGFAWPLGTSLRSIHLTEISVTTTELGTLAAALDVDVGSEISLFLVHIRVGSWRDALQILRDGLRDPQSVSIRHPLGGEVQDLPHDQIESAFGSRHTEEGTKAECYVMGRMVENPLSEAG</sequence>
<name>A0A1L7W979_FUSPR</name>
<reference evidence="2" key="1">
    <citation type="journal article" date="2016" name="Genome Biol. Evol.">
        <title>Comparative 'omics' of the Fusarium fujikuroi species complex highlights differences in genetic potential and metabolite synthesis.</title>
        <authorList>
            <person name="Niehaus E.-M."/>
            <person name="Muensterkoetter M."/>
            <person name="Proctor R.H."/>
            <person name="Brown D.W."/>
            <person name="Sharon A."/>
            <person name="Idan Y."/>
            <person name="Oren-Young L."/>
            <person name="Sieber C.M."/>
            <person name="Novak O."/>
            <person name="Pencik A."/>
            <person name="Tarkowska D."/>
            <person name="Hromadova K."/>
            <person name="Freeman S."/>
            <person name="Maymon M."/>
            <person name="Elazar M."/>
            <person name="Youssef S.A."/>
            <person name="El-Shabrawy E.S.M."/>
            <person name="Shalaby A.B.A."/>
            <person name="Houterman P."/>
            <person name="Brock N.L."/>
            <person name="Burkhardt I."/>
            <person name="Tsavkelova E.A."/>
            <person name="Dickschat J.S."/>
            <person name="Galuszka P."/>
            <person name="Gueldener U."/>
            <person name="Tudzynski B."/>
        </authorList>
    </citation>
    <scope>NUCLEOTIDE SEQUENCE [LARGE SCALE GENOMIC DNA]</scope>
    <source>
        <strain evidence="2">ET1</strain>
    </source>
</reference>
<dbReference type="Proteomes" id="UP000183971">
    <property type="component" value="Unassembled WGS sequence"/>
</dbReference>
<gene>
    <name evidence="1" type="ORF">FPRO_12570</name>
</gene>
<dbReference type="GeneID" id="42057434"/>
<dbReference type="EMBL" id="FJOF01000015">
    <property type="protein sequence ID" value="CZR49136.1"/>
    <property type="molecule type" value="Genomic_DNA"/>
</dbReference>
<protein>
    <submittedName>
        <fullName evidence="1">Uncharacterized protein</fullName>
    </submittedName>
</protein>
<organism evidence="1 2">
    <name type="scientific">Fusarium proliferatum (strain ET1)</name>
    <name type="common">Orchid endophyte fungus</name>
    <dbReference type="NCBI Taxonomy" id="1227346"/>
    <lineage>
        <taxon>Eukaryota</taxon>
        <taxon>Fungi</taxon>
        <taxon>Dikarya</taxon>
        <taxon>Ascomycota</taxon>
        <taxon>Pezizomycotina</taxon>
        <taxon>Sordariomycetes</taxon>
        <taxon>Hypocreomycetidae</taxon>
        <taxon>Hypocreales</taxon>
        <taxon>Nectriaceae</taxon>
        <taxon>Fusarium</taxon>
        <taxon>Fusarium fujikuroi species complex</taxon>
    </lineage>
</organism>
<dbReference type="VEuPathDB" id="FungiDB:FPRO_12570"/>